<dbReference type="AlphaFoldDB" id="A0A024H006"/>
<reference evidence="3" key="1">
    <citation type="journal article" date="2014" name="Genome Announc.">
        <title>Genome Sequence of Arthrobacter siccitolerans 4J27, a Xeroprotectant-Producing Desiccation-Tolerant Microorganism.</title>
        <authorList>
            <person name="Manzanera M."/>
            <person name="Santa-Cruz-Calvo L."/>
            <person name="Vilchez J.I."/>
            <person name="Garcia-Fontana C."/>
            <person name="Silva-Castro G.A."/>
            <person name="Calvo C."/>
            <person name="Gonzalez-Lopez J."/>
        </authorList>
    </citation>
    <scope>NUCLEOTIDE SEQUENCE [LARGE SCALE GENOMIC DNA]</scope>
    <source>
        <strain evidence="3">4J27</strain>
    </source>
</reference>
<feature type="transmembrane region" description="Helical" evidence="1">
    <location>
        <begin position="190"/>
        <end position="208"/>
    </location>
</feature>
<dbReference type="RefSeq" id="WP_050054236.1">
    <property type="nucleotide sequence ID" value="NZ_CAQI01000033.1"/>
</dbReference>
<accession>A0A024H006</accession>
<proteinExistence type="predicted"/>
<keyword evidence="1" id="KW-0472">Membrane</keyword>
<keyword evidence="3" id="KW-1185">Reference proteome</keyword>
<evidence type="ECO:0000313" key="2">
    <source>
        <dbReference type="EMBL" id="CCQ45217.1"/>
    </source>
</evidence>
<feature type="transmembrane region" description="Helical" evidence="1">
    <location>
        <begin position="159"/>
        <end position="183"/>
    </location>
</feature>
<feature type="transmembrane region" description="Helical" evidence="1">
    <location>
        <begin position="20"/>
        <end position="40"/>
    </location>
</feature>
<dbReference type="Pfam" id="PF12679">
    <property type="entry name" value="ABC2_membrane_2"/>
    <property type="match status" value="1"/>
</dbReference>
<protein>
    <submittedName>
        <fullName evidence="2">Putative membrane protein</fullName>
    </submittedName>
</protein>
<dbReference type="OrthoDB" id="3686802at2"/>
<keyword evidence="1" id="KW-1133">Transmembrane helix</keyword>
<name>A0A024H006_9MICC</name>
<dbReference type="GO" id="GO:0140359">
    <property type="term" value="F:ABC-type transporter activity"/>
    <property type="evidence" value="ECO:0007669"/>
    <property type="project" value="InterPro"/>
</dbReference>
<dbReference type="EMBL" id="CAQI01000033">
    <property type="protein sequence ID" value="CCQ45217.1"/>
    <property type="molecule type" value="Genomic_DNA"/>
</dbReference>
<feature type="transmembrane region" description="Helical" evidence="1">
    <location>
        <begin position="77"/>
        <end position="98"/>
    </location>
</feature>
<keyword evidence="1" id="KW-0812">Transmembrane</keyword>
<comment type="caution">
    <text evidence="2">The sequence shown here is derived from an EMBL/GenBank/DDBJ whole genome shotgun (WGS) entry which is preliminary data.</text>
</comment>
<evidence type="ECO:0000313" key="3">
    <source>
        <dbReference type="Proteomes" id="UP000035722"/>
    </source>
</evidence>
<organism evidence="2 3">
    <name type="scientific">Pseudarthrobacter siccitolerans</name>
    <dbReference type="NCBI Taxonomy" id="861266"/>
    <lineage>
        <taxon>Bacteria</taxon>
        <taxon>Bacillati</taxon>
        <taxon>Actinomycetota</taxon>
        <taxon>Actinomycetes</taxon>
        <taxon>Micrococcales</taxon>
        <taxon>Micrococcaceae</taxon>
        <taxon>Pseudarthrobacter</taxon>
    </lineage>
</organism>
<feature type="transmembrane region" description="Helical" evidence="1">
    <location>
        <begin position="238"/>
        <end position="259"/>
    </location>
</feature>
<dbReference type="GO" id="GO:0005886">
    <property type="term" value="C:plasma membrane"/>
    <property type="evidence" value="ECO:0007669"/>
    <property type="project" value="UniProtKB-SubCell"/>
</dbReference>
<dbReference type="Proteomes" id="UP000035722">
    <property type="component" value="Unassembled WGS sequence"/>
</dbReference>
<sequence length="266" mass="27898">MKTTLPLFRRAFFDTWRSTLAWAAGLAAAAFLYLPLYPSIGGSAQMQDMINALPAEMTKALNYDQIATGPGYTQATLFGLIGFLLMTIASVAWGAAAVGGDEESGQLELTLAHGVRRVQVVLERALALWLRVLILAGVVFVLVSLLNGPSQLGIKPGNLFGATVLFAGLALLSGTAALCAGTITGRRIHGIFAGAAVGVLGYVFNAVGRQGQDVEWLLDLSPYHWAYSNSPVANGADWAAAGWLWGIAAALVVLAAVALERRDVGA</sequence>
<evidence type="ECO:0000256" key="1">
    <source>
        <dbReference type="SAM" id="Phobius"/>
    </source>
</evidence>
<gene>
    <name evidence="2" type="ORF">ARTSIC4J27_1152</name>
</gene>
<dbReference type="STRING" id="861266.ARTSIC4J27_1152"/>
<feature type="transmembrane region" description="Helical" evidence="1">
    <location>
        <begin position="126"/>
        <end position="147"/>
    </location>
</feature>